<dbReference type="AlphaFoldDB" id="A0AAD3NKC7"/>
<dbReference type="Proteomes" id="UP001279410">
    <property type="component" value="Unassembled WGS sequence"/>
</dbReference>
<keyword evidence="2" id="KW-1185">Reference proteome</keyword>
<evidence type="ECO:0000313" key="1">
    <source>
        <dbReference type="EMBL" id="GLD74080.1"/>
    </source>
</evidence>
<name>A0AAD3NKC7_LATJO</name>
<evidence type="ECO:0000313" key="2">
    <source>
        <dbReference type="Proteomes" id="UP001279410"/>
    </source>
</evidence>
<dbReference type="EMBL" id="BRZM01001985">
    <property type="protein sequence ID" value="GLD74080.1"/>
    <property type="molecule type" value="Genomic_DNA"/>
</dbReference>
<reference evidence="1" key="1">
    <citation type="submission" date="2022-08" db="EMBL/GenBank/DDBJ databases">
        <title>Genome sequencing of akame (Lates japonicus).</title>
        <authorList>
            <person name="Hashiguchi Y."/>
            <person name="Takahashi H."/>
        </authorList>
    </citation>
    <scope>NUCLEOTIDE SEQUENCE</scope>
    <source>
        <strain evidence="1">Kochi</strain>
    </source>
</reference>
<dbReference type="Gene3D" id="3.40.50.2300">
    <property type="match status" value="1"/>
</dbReference>
<sequence length="131" mass="13860">MCRAALLSGGERALVPQRIIAIEGAPASWSVLGTQKAPGWAGGRVNEEDRGIQRLEAMLFAIDQINMDNTCLGSPWGPSDTCSRDTYAPEQVQFTCPDGFTSQDLQPTAIAGVIGGSFSSSIQLYGPRAKG</sequence>
<organism evidence="1 2">
    <name type="scientific">Lates japonicus</name>
    <name type="common">Japanese lates</name>
    <dbReference type="NCBI Taxonomy" id="270547"/>
    <lineage>
        <taxon>Eukaryota</taxon>
        <taxon>Metazoa</taxon>
        <taxon>Chordata</taxon>
        <taxon>Craniata</taxon>
        <taxon>Vertebrata</taxon>
        <taxon>Euteleostomi</taxon>
        <taxon>Actinopterygii</taxon>
        <taxon>Neopterygii</taxon>
        <taxon>Teleostei</taxon>
        <taxon>Neoteleostei</taxon>
        <taxon>Acanthomorphata</taxon>
        <taxon>Carangaria</taxon>
        <taxon>Carangaria incertae sedis</taxon>
        <taxon>Centropomidae</taxon>
        <taxon>Lates</taxon>
    </lineage>
</organism>
<comment type="caution">
    <text evidence="1">The sequence shown here is derived from an EMBL/GenBank/DDBJ whole genome shotgun (WGS) entry which is preliminary data.</text>
</comment>
<proteinExistence type="predicted"/>
<gene>
    <name evidence="1" type="ORF">AKAME5_002540700</name>
</gene>
<accession>A0AAD3NKC7</accession>
<protein>
    <submittedName>
        <fullName evidence="1">Metabotropic glutamate receptor 3-like protein</fullName>
    </submittedName>
</protein>
<keyword evidence="1" id="KW-0675">Receptor</keyword>